<feature type="region of interest" description="Disordered" evidence="1">
    <location>
        <begin position="72"/>
        <end position="110"/>
    </location>
</feature>
<comment type="caution">
    <text evidence="2">The sequence shown here is derived from an EMBL/GenBank/DDBJ whole genome shotgun (WGS) entry which is preliminary data.</text>
</comment>
<dbReference type="SUPFAM" id="SSF49265">
    <property type="entry name" value="Fibronectin type III"/>
    <property type="match status" value="1"/>
</dbReference>
<proteinExistence type="predicted"/>
<protein>
    <recommendedName>
        <fullName evidence="4">Fibronectin type-III domain-containing protein</fullName>
    </recommendedName>
</protein>
<keyword evidence="3" id="KW-1185">Reference proteome</keyword>
<dbReference type="Proteomes" id="UP000287033">
    <property type="component" value="Unassembled WGS sequence"/>
</dbReference>
<dbReference type="InterPro" id="IPR036116">
    <property type="entry name" value="FN3_sf"/>
</dbReference>
<name>A0A401RMT4_CHIPU</name>
<reference evidence="2 3" key="1">
    <citation type="journal article" date="2018" name="Nat. Ecol. Evol.">
        <title>Shark genomes provide insights into elasmobranch evolution and the origin of vertebrates.</title>
        <authorList>
            <person name="Hara Y"/>
            <person name="Yamaguchi K"/>
            <person name="Onimaru K"/>
            <person name="Kadota M"/>
            <person name="Koyanagi M"/>
            <person name="Keeley SD"/>
            <person name="Tatsumi K"/>
            <person name="Tanaka K"/>
            <person name="Motone F"/>
            <person name="Kageyama Y"/>
            <person name="Nozu R"/>
            <person name="Adachi N"/>
            <person name="Nishimura O"/>
            <person name="Nakagawa R"/>
            <person name="Tanegashima C"/>
            <person name="Kiyatake I"/>
            <person name="Matsumoto R"/>
            <person name="Murakumo K"/>
            <person name="Nishida K"/>
            <person name="Terakita A"/>
            <person name="Kuratani S"/>
            <person name="Sato K"/>
            <person name="Hyodo S Kuraku.S."/>
        </authorList>
    </citation>
    <scope>NUCLEOTIDE SEQUENCE [LARGE SCALE GENOMIC DNA]</scope>
</reference>
<dbReference type="AlphaFoldDB" id="A0A401RMT4"/>
<sequence length="126" mass="13807">MVVGQGSLLAATPGFLPPDVSHPSQQEDGDQLTHLVAGSKSTFQQTGLASGQEYEVTVWAKKGKKLGPAVSRTLTTREYTSERDSLPSHRIGPRNGHFPKQRGPRHDIGRQIKQQQQLVSTTIHFP</sequence>
<dbReference type="InterPro" id="IPR013783">
    <property type="entry name" value="Ig-like_fold"/>
</dbReference>
<evidence type="ECO:0000313" key="2">
    <source>
        <dbReference type="EMBL" id="GCC19497.1"/>
    </source>
</evidence>
<dbReference type="Gene3D" id="2.60.40.10">
    <property type="entry name" value="Immunoglobulins"/>
    <property type="match status" value="1"/>
</dbReference>
<organism evidence="2 3">
    <name type="scientific">Chiloscyllium punctatum</name>
    <name type="common">Brownbanded bambooshark</name>
    <name type="synonym">Hemiscyllium punctatum</name>
    <dbReference type="NCBI Taxonomy" id="137246"/>
    <lineage>
        <taxon>Eukaryota</taxon>
        <taxon>Metazoa</taxon>
        <taxon>Chordata</taxon>
        <taxon>Craniata</taxon>
        <taxon>Vertebrata</taxon>
        <taxon>Chondrichthyes</taxon>
        <taxon>Elasmobranchii</taxon>
        <taxon>Galeomorphii</taxon>
        <taxon>Galeoidea</taxon>
        <taxon>Orectolobiformes</taxon>
        <taxon>Hemiscylliidae</taxon>
        <taxon>Chiloscyllium</taxon>
    </lineage>
</organism>
<evidence type="ECO:0000313" key="3">
    <source>
        <dbReference type="Proteomes" id="UP000287033"/>
    </source>
</evidence>
<evidence type="ECO:0008006" key="4">
    <source>
        <dbReference type="Google" id="ProtNLM"/>
    </source>
</evidence>
<dbReference type="EMBL" id="BEZZ01001562">
    <property type="protein sequence ID" value="GCC19497.1"/>
    <property type="molecule type" value="Genomic_DNA"/>
</dbReference>
<accession>A0A401RMT4</accession>
<evidence type="ECO:0000256" key="1">
    <source>
        <dbReference type="SAM" id="MobiDB-lite"/>
    </source>
</evidence>
<feature type="region of interest" description="Disordered" evidence="1">
    <location>
        <begin position="1"/>
        <end position="29"/>
    </location>
</feature>
<gene>
    <name evidence="2" type="ORF">chiPu_0018399</name>
</gene>